<feature type="chain" id="PRO_5012665947" evidence="1">
    <location>
        <begin position="20"/>
        <end position="125"/>
    </location>
</feature>
<reference evidence="2" key="1">
    <citation type="journal article" date="2016" name="Sci. Rep.">
        <title>Molecular characterization of firefly nuptial gifts: a multi-omics approach sheds light on postcopulatory sexual selection.</title>
        <authorList>
            <person name="Al-Wathiqui N."/>
            <person name="Fallon T.R."/>
            <person name="South A."/>
            <person name="Weng J.K."/>
            <person name="Lewis S.M."/>
        </authorList>
    </citation>
    <scope>NUCLEOTIDE SEQUENCE</scope>
</reference>
<dbReference type="AlphaFoldDB" id="A0A1Y1L5S9"/>
<organism evidence="2">
    <name type="scientific">Photinus pyralis</name>
    <name type="common">Common eastern firefly</name>
    <name type="synonym">Lampyris pyralis</name>
    <dbReference type="NCBI Taxonomy" id="7054"/>
    <lineage>
        <taxon>Eukaryota</taxon>
        <taxon>Metazoa</taxon>
        <taxon>Ecdysozoa</taxon>
        <taxon>Arthropoda</taxon>
        <taxon>Hexapoda</taxon>
        <taxon>Insecta</taxon>
        <taxon>Pterygota</taxon>
        <taxon>Neoptera</taxon>
        <taxon>Endopterygota</taxon>
        <taxon>Coleoptera</taxon>
        <taxon>Polyphaga</taxon>
        <taxon>Elateriformia</taxon>
        <taxon>Elateroidea</taxon>
        <taxon>Lampyridae</taxon>
        <taxon>Lampyrinae</taxon>
        <taxon>Photinus</taxon>
    </lineage>
</organism>
<proteinExistence type="predicted"/>
<sequence>MARIIVLLLLPLVILSVDGNAIANRTGTGMVMTYIFQPLVSIIDSDKMTDVMKTEAVQVLKRFIDEDSDNPCKGLRDYFMAKYSGYIWNCVEYKSYAIHRDVSIDLRVDDFKYTLFGISLASLKT</sequence>
<evidence type="ECO:0000256" key="1">
    <source>
        <dbReference type="SAM" id="SignalP"/>
    </source>
</evidence>
<keyword evidence="1" id="KW-0732">Signal</keyword>
<evidence type="ECO:0000313" key="2">
    <source>
        <dbReference type="EMBL" id="JAV69033.1"/>
    </source>
</evidence>
<name>A0A1Y1L5S9_PHOPY</name>
<accession>A0A1Y1L5S9</accession>
<feature type="signal peptide" evidence="1">
    <location>
        <begin position="1"/>
        <end position="19"/>
    </location>
</feature>
<protein>
    <submittedName>
        <fullName evidence="2">Uncharacterized protein</fullName>
    </submittedName>
</protein>
<dbReference type="EMBL" id="GEZM01063660">
    <property type="protein sequence ID" value="JAV69033.1"/>
    <property type="molecule type" value="Transcribed_RNA"/>
</dbReference>